<dbReference type="Pfam" id="PF08487">
    <property type="entry name" value="VIT"/>
    <property type="match status" value="1"/>
</dbReference>
<dbReference type="InterPro" id="IPR013694">
    <property type="entry name" value="VIT"/>
</dbReference>
<dbReference type="Proteomes" id="UP000768462">
    <property type="component" value="Unassembled WGS sequence"/>
</dbReference>
<dbReference type="InterPro" id="IPR002035">
    <property type="entry name" value="VWF_A"/>
</dbReference>
<evidence type="ECO:0000313" key="4">
    <source>
        <dbReference type="EMBL" id="MBE6061025.1"/>
    </source>
</evidence>
<proteinExistence type="predicted"/>
<accession>A0A927W9F7</accession>
<evidence type="ECO:0000256" key="1">
    <source>
        <dbReference type="SAM" id="Coils"/>
    </source>
</evidence>
<gene>
    <name evidence="4" type="ORF">E7215_12750</name>
</gene>
<sequence length="755" mass="86654">MEYEKLQNNISKGEILLKKVDIDGNICGEFVEFTISHVYENIGEDDVKGIYTFPIPDTAVISGFEANIGGSVIKGKVEDKKEIEKIYENIGEDSGSKLILEELNNNYFKMSIGTILKGETVVIKISYIEELVYEHSKLKLIIPKIVLPENPYNEEQSQQEDYKLSLNLLVETFESAKFSCNTHKIQVEEEEDDESNLYKITLHGEEQILDSAMTIYLEENSSETSGIIYENYSEDNGIVYLRFLPEIEEDVEEKNGNYIFLIDISESMEGDKLKEAKTALHLCLRNLYKGDTFNIVAMGDTLKHFSESRRVEFNDENLKEASKWIDKLACENDANIFDGIKYAFLNEDKGEENTIILFTDDVVDDEKDILDYVEKTCVGSRIFPFGIDASVNTYFINKIARITFGKAEFINRSIRIEDVILNQFNRIRGLQITDIEIDWGGMKVEKTYPRTIEYMYDGEPFSIFAKMDGNLEGIVTLNGMVGDRRIQRRIVLTKLDLEVNANLIEKVWYKKRIESLENRIVYERGEVHEAMKNKIIELSTHIGIISDETSFILIEEIYEPVLGGVMRKFLPVNIDFNKGDTNIISPKFYYSQSLDELQLENLMDEGIDKSEFLRVLATQQLASGAFGKSVEDTKIDKVIYTARSIVAFTHHGEGIEIYKNLLTKAVVYLVENYEEFVENEDVLISTYVALKSFADKVIVKDNKKTRLLNAINSLESHIEELNIDISKINEEILRSIEGAKEKDQLSRLIYKSIKY</sequence>
<dbReference type="PANTHER" id="PTHR45737">
    <property type="entry name" value="VON WILLEBRAND FACTOR A DOMAIN-CONTAINING PROTEIN 5A"/>
    <property type="match status" value="1"/>
</dbReference>
<reference evidence="4" key="1">
    <citation type="submission" date="2019-04" db="EMBL/GenBank/DDBJ databases">
        <title>Evolution of Biomass-Degrading Anaerobic Consortia Revealed by Metagenomics.</title>
        <authorList>
            <person name="Peng X."/>
        </authorList>
    </citation>
    <scope>NUCLEOTIDE SEQUENCE</scope>
    <source>
        <strain evidence="4">SIG254</strain>
    </source>
</reference>
<dbReference type="SMART" id="SM00609">
    <property type="entry name" value="VIT"/>
    <property type="match status" value="1"/>
</dbReference>
<feature type="domain" description="VWFA" evidence="2">
    <location>
        <begin position="257"/>
        <end position="427"/>
    </location>
</feature>
<feature type="domain" description="VIT" evidence="3">
    <location>
        <begin position="1"/>
        <end position="129"/>
    </location>
</feature>
<dbReference type="InterPro" id="IPR036465">
    <property type="entry name" value="vWFA_dom_sf"/>
</dbReference>
<dbReference type="SMART" id="SM00327">
    <property type="entry name" value="VWA"/>
    <property type="match status" value="1"/>
</dbReference>
<dbReference type="SUPFAM" id="SSF53300">
    <property type="entry name" value="vWA-like"/>
    <property type="match status" value="1"/>
</dbReference>
<name>A0A927W9F7_9CLOT</name>
<dbReference type="PANTHER" id="PTHR45737:SF6">
    <property type="entry name" value="VON WILLEBRAND FACTOR A DOMAIN-CONTAINING PROTEIN 5A"/>
    <property type="match status" value="1"/>
</dbReference>
<evidence type="ECO:0000259" key="2">
    <source>
        <dbReference type="PROSITE" id="PS50234"/>
    </source>
</evidence>
<protein>
    <submittedName>
        <fullName evidence="4">VWA domain-containing protein</fullName>
    </submittedName>
</protein>
<evidence type="ECO:0000259" key="3">
    <source>
        <dbReference type="PROSITE" id="PS51468"/>
    </source>
</evidence>
<evidence type="ECO:0000313" key="5">
    <source>
        <dbReference type="Proteomes" id="UP000768462"/>
    </source>
</evidence>
<keyword evidence="1" id="KW-0175">Coiled coil</keyword>
<dbReference type="Gene3D" id="3.40.50.410">
    <property type="entry name" value="von Willebrand factor, type A domain"/>
    <property type="match status" value="1"/>
</dbReference>
<comment type="caution">
    <text evidence="4">The sequence shown here is derived from an EMBL/GenBank/DDBJ whole genome shotgun (WGS) entry which is preliminary data.</text>
</comment>
<organism evidence="4 5">
    <name type="scientific">Clostridium sulfidigenes</name>
    <dbReference type="NCBI Taxonomy" id="318464"/>
    <lineage>
        <taxon>Bacteria</taxon>
        <taxon>Bacillati</taxon>
        <taxon>Bacillota</taxon>
        <taxon>Clostridia</taxon>
        <taxon>Eubacteriales</taxon>
        <taxon>Clostridiaceae</taxon>
        <taxon>Clostridium</taxon>
    </lineage>
</organism>
<dbReference type="PROSITE" id="PS50234">
    <property type="entry name" value="VWFA"/>
    <property type="match status" value="1"/>
</dbReference>
<feature type="coiled-coil region" evidence="1">
    <location>
        <begin position="704"/>
        <end position="731"/>
    </location>
</feature>
<dbReference type="EMBL" id="SVCM01000145">
    <property type="protein sequence ID" value="MBE6061025.1"/>
    <property type="molecule type" value="Genomic_DNA"/>
</dbReference>
<dbReference type="PROSITE" id="PS51468">
    <property type="entry name" value="VIT"/>
    <property type="match status" value="1"/>
</dbReference>
<dbReference type="Pfam" id="PF13768">
    <property type="entry name" value="VWA_3"/>
    <property type="match status" value="1"/>
</dbReference>
<dbReference type="AlphaFoldDB" id="A0A927W9F7"/>